<evidence type="ECO:0000259" key="2">
    <source>
        <dbReference type="PROSITE" id="PS51272"/>
    </source>
</evidence>
<dbReference type="InterPro" id="IPR001119">
    <property type="entry name" value="SLH_dom"/>
</dbReference>
<dbReference type="EMBL" id="BAUT01000112">
    <property type="protein sequence ID" value="GAE28483.1"/>
    <property type="molecule type" value="Genomic_DNA"/>
</dbReference>
<evidence type="ECO:0000256" key="1">
    <source>
        <dbReference type="ARBA" id="ARBA00022729"/>
    </source>
</evidence>
<sequence length="167" mass="19074">MADAESLQPNAKVSKGTALEVLVKSIFYVDDYRYVQNPKQSFENIDSDHPLYAVVELAVEKGIIDQSGKTLDLDAPISREELAYWFIRSLGLEEVAKHRSIYSVPFVDKEKISDEYVGYVALAYAFGIFQGDQKQQFRPQEHVSLAQLSVANFRFAQKAVEFDIERW</sequence>
<proteinExistence type="predicted"/>
<feature type="domain" description="SLH" evidence="2">
    <location>
        <begin position="103"/>
        <end position="166"/>
    </location>
</feature>
<keyword evidence="1" id="KW-0732">Signal</keyword>
<reference evidence="3" key="1">
    <citation type="journal article" date="2014" name="Genome Announc.">
        <title>Draft Genome Sequences of Three Alkaliphilic Bacillus Strains, Bacillus wakoensis JCM 9140T, Bacillus akibai JCM 9157T, and Bacillus hemicellulosilyticus JCM 9152T.</title>
        <authorList>
            <person name="Yuki M."/>
            <person name="Oshima K."/>
            <person name="Suda W."/>
            <person name="Oshida Y."/>
            <person name="Kitamura K."/>
            <person name="Iida T."/>
            <person name="Hattori M."/>
            <person name="Ohkuma M."/>
        </authorList>
    </citation>
    <scope>NUCLEOTIDE SEQUENCE [LARGE SCALE GENOMIC DNA]</scope>
    <source>
        <strain evidence="3">JCM 9140</strain>
    </source>
</reference>
<protein>
    <recommendedName>
        <fullName evidence="2">SLH domain-containing protein</fullName>
    </recommendedName>
</protein>
<dbReference type="STRING" id="1236970.JCM9140_4726"/>
<feature type="domain" description="SLH" evidence="2">
    <location>
        <begin position="38"/>
        <end position="100"/>
    </location>
</feature>
<name>W4QA06_9BACI</name>
<keyword evidence="4" id="KW-1185">Reference proteome</keyword>
<evidence type="ECO:0000313" key="4">
    <source>
        <dbReference type="Proteomes" id="UP000018890"/>
    </source>
</evidence>
<dbReference type="PROSITE" id="PS51272">
    <property type="entry name" value="SLH"/>
    <property type="match status" value="2"/>
</dbReference>
<evidence type="ECO:0000313" key="3">
    <source>
        <dbReference type="EMBL" id="GAE28483.1"/>
    </source>
</evidence>
<gene>
    <name evidence="3" type="ORF">JCM9140_4726</name>
</gene>
<accession>W4QA06</accession>
<comment type="caution">
    <text evidence="3">The sequence shown here is derived from an EMBL/GenBank/DDBJ whole genome shotgun (WGS) entry which is preliminary data.</text>
</comment>
<organism evidence="3 4">
    <name type="scientific">Halalkalibacter wakoensis JCM 9140</name>
    <dbReference type="NCBI Taxonomy" id="1236970"/>
    <lineage>
        <taxon>Bacteria</taxon>
        <taxon>Bacillati</taxon>
        <taxon>Bacillota</taxon>
        <taxon>Bacilli</taxon>
        <taxon>Bacillales</taxon>
        <taxon>Bacillaceae</taxon>
        <taxon>Halalkalibacter</taxon>
    </lineage>
</organism>
<dbReference type="AlphaFoldDB" id="W4QA06"/>
<dbReference type="Proteomes" id="UP000018890">
    <property type="component" value="Unassembled WGS sequence"/>
</dbReference>
<dbReference type="Pfam" id="PF00395">
    <property type="entry name" value="SLH"/>
    <property type="match status" value="1"/>
</dbReference>